<dbReference type="SUPFAM" id="SSF53720">
    <property type="entry name" value="ALDH-like"/>
    <property type="match status" value="1"/>
</dbReference>
<dbReference type="PANTHER" id="PTHR42804">
    <property type="entry name" value="ALDEHYDE DEHYDROGENASE"/>
    <property type="match status" value="1"/>
</dbReference>
<name>A0A9J7ASU0_9PROT</name>
<protein>
    <recommendedName>
        <fullName evidence="3">aldehyde dehydrogenase (NAD(+))</fullName>
        <ecNumber evidence="3">1.2.1.3</ecNumber>
    </recommendedName>
</protein>
<evidence type="ECO:0000256" key="4">
    <source>
        <dbReference type="ARBA" id="ARBA00049194"/>
    </source>
</evidence>
<feature type="domain" description="Aldehyde dehydrogenase" evidence="5">
    <location>
        <begin position="13"/>
        <end position="474"/>
    </location>
</feature>
<evidence type="ECO:0000313" key="6">
    <source>
        <dbReference type="EMBL" id="UUX49930.1"/>
    </source>
</evidence>
<dbReference type="Pfam" id="PF00171">
    <property type="entry name" value="Aldedh"/>
    <property type="match status" value="1"/>
</dbReference>
<dbReference type="PANTHER" id="PTHR42804:SF1">
    <property type="entry name" value="ALDEHYDE DEHYDROGENASE-RELATED"/>
    <property type="match status" value="1"/>
</dbReference>
<dbReference type="InterPro" id="IPR016162">
    <property type="entry name" value="Ald_DH_N"/>
</dbReference>
<sequence length="484" mass="51579">MERKTDFYIDGKWVAPIKANDFPVINPANETEYATISLGTEDDVNAAVAAAKAAFSSWSTTPHAERVAKVEKLAEIYQERMEEMAEAISGEMGAPKNIASSQQAAAGLGHIKAFIRALKEFEFEGPLSEKFQSEYIIHEPIGVCGLITPWNWPMNQVTLKVVPAVGVGCTVLLKPSEIAPMSSMLFAEFMDQAGFPAGVFNLVNGDGPTVGEAMSRHPDIDMMSFTGSTRAGVAVTKAAADTVKRVSLELGGKGPNLVFADTDVAKAVKRGVLHMFNNSGQSCNAPSRMMVEKSAYAEAVEVAKSVAEAQEVGDPTQEGRQIGPVVSETQFNKIQGLIDAGIKEGATLLAGGLGRPDGLNRGYYVKPTVFADVTNDMTIAKEEIFGPVLSIMSFESEEEAVKIANDTPYGLTSYVQTGDPERAKRLARQLRAGMIQLNGAGRAPGSPFGGYKQSGNGREGGKFGLLEFLEVKAVAGWPVADAAE</sequence>
<dbReference type="InterPro" id="IPR016160">
    <property type="entry name" value="Ald_DH_CS_CYS"/>
</dbReference>
<comment type="catalytic activity">
    <reaction evidence="4">
        <text>an aldehyde + NAD(+) + H2O = a carboxylate + NADH + 2 H(+)</text>
        <dbReference type="Rhea" id="RHEA:16185"/>
        <dbReference type="ChEBI" id="CHEBI:15377"/>
        <dbReference type="ChEBI" id="CHEBI:15378"/>
        <dbReference type="ChEBI" id="CHEBI:17478"/>
        <dbReference type="ChEBI" id="CHEBI:29067"/>
        <dbReference type="ChEBI" id="CHEBI:57540"/>
        <dbReference type="ChEBI" id="CHEBI:57945"/>
        <dbReference type="EC" id="1.2.1.3"/>
    </reaction>
</comment>
<evidence type="ECO:0000256" key="3">
    <source>
        <dbReference type="ARBA" id="ARBA00024226"/>
    </source>
</evidence>
<dbReference type="GO" id="GO:0004029">
    <property type="term" value="F:aldehyde dehydrogenase (NAD+) activity"/>
    <property type="evidence" value="ECO:0007669"/>
    <property type="project" value="UniProtKB-EC"/>
</dbReference>
<dbReference type="KEGG" id="naci:NUH88_21390"/>
<evidence type="ECO:0000313" key="7">
    <source>
        <dbReference type="Proteomes" id="UP001060336"/>
    </source>
</evidence>
<dbReference type="PROSITE" id="PS00070">
    <property type="entry name" value="ALDEHYDE_DEHYDR_CYS"/>
    <property type="match status" value="1"/>
</dbReference>
<keyword evidence="2" id="KW-0560">Oxidoreductase</keyword>
<evidence type="ECO:0000256" key="1">
    <source>
        <dbReference type="ARBA" id="ARBA00009986"/>
    </source>
</evidence>
<dbReference type="RefSeq" id="WP_257768846.1">
    <property type="nucleotide sequence ID" value="NZ_CP102480.1"/>
</dbReference>
<comment type="similarity">
    <text evidence="1">Belongs to the aldehyde dehydrogenase family.</text>
</comment>
<dbReference type="EC" id="1.2.1.3" evidence="3"/>
<dbReference type="InterPro" id="IPR016163">
    <property type="entry name" value="Ald_DH_C"/>
</dbReference>
<proteinExistence type="inferred from homology"/>
<dbReference type="Proteomes" id="UP001060336">
    <property type="component" value="Chromosome"/>
</dbReference>
<dbReference type="FunFam" id="3.40.605.10:FF:000007">
    <property type="entry name" value="NAD/NADP-dependent betaine aldehyde dehydrogenase"/>
    <property type="match status" value="1"/>
</dbReference>
<dbReference type="AlphaFoldDB" id="A0A9J7ASU0"/>
<keyword evidence="7" id="KW-1185">Reference proteome</keyword>
<dbReference type="FunFam" id="3.40.309.10:FF:000012">
    <property type="entry name" value="Betaine aldehyde dehydrogenase"/>
    <property type="match status" value="1"/>
</dbReference>
<organism evidence="6 7">
    <name type="scientific">Nisaea acidiphila</name>
    <dbReference type="NCBI Taxonomy" id="1862145"/>
    <lineage>
        <taxon>Bacteria</taxon>
        <taxon>Pseudomonadati</taxon>
        <taxon>Pseudomonadota</taxon>
        <taxon>Alphaproteobacteria</taxon>
        <taxon>Rhodospirillales</taxon>
        <taxon>Thalassobaculaceae</taxon>
        <taxon>Nisaea</taxon>
    </lineage>
</organism>
<reference evidence="6" key="1">
    <citation type="submission" date="2022-08" db="EMBL/GenBank/DDBJ databases">
        <title>Nisaea acidiphila sp. nov., isolated from a marine algal debris and emended description of the genus Nisaea Urios et al. 2008.</title>
        <authorList>
            <person name="Kwon K."/>
        </authorList>
    </citation>
    <scope>NUCLEOTIDE SEQUENCE</scope>
    <source>
        <strain evidence="6">MEBiC11861</strain>
    </source>
</reference>
<dbReference type="EMBL" id="CP102480">
    <property type="protein sequence ID" value="UUX49930.1"/>
    <property type="molecule type" value="Genomic_DNA"/>
</dbReference>
<evidence type="ECO:0000259" key="5">
    <source>
        <dbReference type="Pfam" id="PF00171"/>
    </source>
</evidence>
<dbReference type="InterPro" id="IPR015590">
    <property type="entry name" value="Aldehyde_DH_dom"/>
</dbReference>
<dbReference type="Gene3D" id="3.40.605.10">
    <property type="entry name" value="Aldehyde Dehydrogenase, Chain A, domain 1"/>
    <property type="match status" value="1"/>
</dbReference>
<dbReference type="Gene3D" id="3.40.309.10">
    <property type="entry name" value="Aldehyde Dehydrogenase, Chain A, domain 2"/>
    <property type="match status" value="1"/>
</dbReference>
<dbReference type="InterPro" id="IPR016161">
    <property type="entry name" value="Ald_DH/histidinol_DH"/>
</dbReference>
<dbReference type="CDD" id="cd07138">
    <property type="entry name" value="ALDH_CddD_SSP0762"/>
    <property type="match status" value="1"/>
</dbReference>
<gene>
    <name evidence="6" type="ORF">NUH88_21390</name>
</gene>
<evidence type="ECO:0000256" key="2">
    <source>
        <dbReference type="ARBA" id="ARBA00023002"/>
    </source>
</evidence>
<accession>A0A9J7ASU0</accession>